<reference evidence="4" key="1">
    <citation type="submission" date="2025-08" db="UniProtKB">
        <authorList>
            <consortium name="RefSeq"/>
        </authorList>
    </citation>
    <scope>IDENTIFICATION</scope>
</reference>
<feature type="compositionally biased region" description="Basic and acidic residues" evidence="1">
    <location>
        <begin position="308"/>
        <end position="320"/>
    </location>
</feature>
<dbReference type="PANTHER" id="PTHR33223:SF11">
    <property type="entry name" value="ELEMENT PROTEIN, PUTATIVE-RELATED"/>
    <property type="match status" value="1"/>
</dbReference>
<evidence type="ECO:0000313" key="4">
    <source>
        <dbReference type="RefSeq" id="XP_017985356.1"/>
    </source>
</evidence>
<dbReference type="GeneID" id="108663950"/>
<dbReference type="RefSeq" id="XP_017985356.1">
    <property type="nucleotide sequence ID" value="XM_018129867.1"/>
</dbReference>
<dbReference type="InterPro" id="IPR005162">
    <property type="entry name" value="Retrotrans_gag_dom"/>
</dbReference>
<evidence type="ECO:0000256" key="1">
    <source>
        <dbReference type="SAM" id="MobiDB-lite"/>
    </source>
</evidence>
<dbReference type="KEGG" id="tcc:108663950"/>
<accession>A0AB32X2G6</accession>
<name>A0AB32X2G6_THECC</name>
<dbReference type="Pfam" id="PF03732">
    <property type="entry name" value="Retrotrans_gag"/>
    <property type="match status" value="1"/>
</dbReference>
<dbReference type="AlphaFoldDB" id="A0AB32X2G6"/>
<dbReference type="Proteomes" id="UP000694886">
    <property type="component" value="Unplaced"/>
</dbReference>
<sequence>MVDQQEEVTKPLRDYAVPQTAVQFGSLPNDDPNSHIVNFLKICDTFKANAVIDDAIRLRLFPFSFRDKAKSWLNSLPAGSINTWDDLAQKFLAKFFPPAKSAKMRNDIISFMQFDSESLYEAWERYKDLIKRCLHHGLPKCLQVQTFYNGLLGPFRTTIDAATGGAFMSKSIDEAYDLLKEIASNNYQWPSERLGTRKIAEIHELDVMNTVSTQLASLTKKLDKLSVNVVQNSFMTCEFCGKGHSNDNCPIYFESCQFVGNRQQNNPYSNTYNPGWRNHPNFSWNNSKGSSSVPKSNFPPGFPSRAPMLEKKPSMEDMFT</sequence>
<evidence type="ECO:0000313" key="3">
    <source>
        <dbReference type="Proteomes" id="UP000694886"/>
    </source>
</evidence>
<proteinExistence type="predicted"/>
<evidence type="ECO:0000259" key="2">
    <source>
        <dbReference type="Pfam" id="PF03732"/>
    </source>
</evidence>
<protein>
    <submittedName>
        <fullName evidence="4">Uncharacterized protein LOC108663950</fullName>
    </submittedName>
</protein>
<feature type="region of interest" description="Disordered" evidence="1">
    <location>
        <begin position="283"/>
        <end position="320"/>
    </location>
</feature>
<organism evidence="3 4">
    <name type="scientific">Theobroma cacao</name>
    <name type="common">Cacao</name>
    <name type="synonym">Cocoa</name>
    <dbReference type="NCBI Taxonomy" id="3641"/>
    <lineage>
        <taxon>Eukaryota</taxon>
        <taxon>Viridiplantae</taxon>
        <taxon>Streptophyta</taxon>
        <taxon>Embryophyta</taxon>
        <taxon>Tracheophyta</taxon>
        <taxon>Spermatophyta</taxon>
        <taxon>Magnoliopsida</taxon>
        <taxon>eudicotyledons</taxon>
        <taxon>Gunneridae</taxon>
        <taxon>Pentapetalae</taxon>
        <taxon>rosids</taxon>
        <taxon>malvids</taxon>
        <taxon>Malvales</taxon>
        <taxon>Malvaceae</taxon>
        <taxon>Byttnerioideae</taxon>
        <taxon>Theobroma</taxon>
    </lineage>
</organism>
<dbReference type="PANTHER" id="PTHR33223">
    <property type="entry name" value="CCHC-TYPE DOMAIN-CONTAINING PROTEIN"/>
    <property type="match status" value="1"/>
</dbReference>
<gene>
    <name evidence="4" type="primary">LOC108663950</name>
</gene>
<feature type="domain" description="Retrotransposon gag" evidence="2">
    <location>
        <begin position="59"/>
        <end position="151"/>
    </location>
</feature>
<feature type="compositionally biased region" description="Polar residues" evidence="1">
    <location>
        <begin position="283"/>
        <end position="295"/>
    </location>
</feature>